<accession>A0A6P7F7U3</accession>
<sequence>MSSNKEEEYKFWDIPEILIGIADGVVKPLPNVLFEENEVESAFRFLASGKHKGKVLIEIRKEELYSASKPIRSILATPKVCLDSQQSYIVTGGLGGLGLELAGWLIQKGATRIVLNSRRDLLNGKQAYHFRKWSNYKNITVKVDTSDTSTEEGADSLIRFAQQLGPVGVCPQ</sequence>
<keyword evidence="2" id="KW-0444">Lipid biosynthesis</keyword>
<dbReference type="InterPro" id="IPR013968">
    <property type="entry name" value="PKS_KR"/>
</dbReference>
<keyword evidence="3" id="KW-0276">Fatty acid metabolism</keyword>
<dbReference type="PANTHER" id="PTHR43775">
    <property type="entry name" value="FATTY ACID SYNTHASE"/>
    <property type="match status" value="1"/>
</dbReference>
<feature type="domain" description="Ketoreductase (KR)" evidence="9">
    <location>
        <begin position="87"/>
        <end position="163"/>
    </location>
</feature>
<evidence type="ECO:0000256" key="6">
    <source>
        <dbReference type="ARBA" id="ARBA00023098"/>
    </source>
</evidence>
<organism evidence="10">
    <name type="scientific">Diabrotica virgifera virgifera</name>
    <name type="common">western corn rootworm</name>
    <dbReference type="NCBI Taxonomy" id="50390"/>
    <lineage>
        <taxon>Eukaryota</taxon>
        <taxon>Metazoa</taxon>
        <taxon>Ecdysozoa</taxon>
        <taxon>Arthropoda</taxon>
        <taxon>Hexapoda</taxon>
        <taxon>Insecta</taxon>
        <taxon>Pterygota</taxon>
        <taxon>Neoptera</taxon>
        <taxon>Endopterygota</taxon>
        <taxon>Coleoptera</taxon>
        <taxon>Polyphaga</taxon>
        <taxon>Cucujiformia</taxon>
        <taxon>Chrysomeloidea</taxon>
        <taxon>Chrysomelidae</taxon>
        <taxon>Galerucinae</taxon>
        <taxon>Diabroticina</taxon>
        <taxon>Diabroticites</taxon>
        <taxon>Diabrotica</taxon>
    </lineage>
</organism>
<dbReference type="GO" id="GO:0004312">
    <property type="term" value="F:fatty acid synthase activity"/>
    <property type="evidence" value="ECO:0007669"/>
    <property type="project" value="TreeGrafter"/>
</dbReference>
<keyword evidence="7" id="KW-0275">Fatty acid biosynthesis</keyword>
<dbReference type="Gene3D" id="3.40.50.720">
    <property type="entry name" value="NAD(P)-binding Rossmann-like Domain"/>
    <property type="match status" value="1"/>
</dbReference>
<evidence type="ECO:0000313" key="10">
    <source>
        <dbReference type="RefSeq" id="XP_028131586.1"/>
    </source>
</evidence>
<evidence type="ECO:0000256" key="2">
    <source>
        <dbReference type="ARBA" id="ARBA00022516"/>
    </source>
</evidence>
<dbReference type="InterPro" id="IPR050091">
    <property type="entry name" value="PKS_NRPS_Biosynth_Enz"/>
</dbReference>
<dbReference type="SUPFAM" id="SSF51735">
    <property type="entry name" value="NAD(P)-binding Rossmann-fold domains"/>
    <property type="match status" value="1"/>
</dbReference>
<evidence type="ECO:0000256" key="4">
    <source>
        <dbReference type="ARBA" id="ARBA00022857"/>
    </source>
</evidence>
<dbReference type="Pfam" id="PF08659">
    <property type="entry name" value="KR"/>
    <property type="match status" value="1"/>
</dbReference>
<dbReference type="AlphaFoldDB" id="A0A6P7F7U3"/>
<keyword evidence="6" id="KW-0443">Lipid metabolism</keyword>
<dbReference type="InParanoid" id="A0A6P7F7U3"/>
<evidence type="ECO:0000256" key="7">
    <source>
        <dbReference type="ARBA" id="ARBA00023160"/>
    </source>
</evidence>
<dbReference type="GO" id="GO:0016491">
    <property type="term" value="F:oxidoreductase activity"/>
    <property type="evidence" value="ECO:0007669"/>
    <property type="project" value="UniProtKB-KW"/>
</dbReference>
<reference evidence="10" key="1">
    <citation type="submission" date="2025-08" db="UniProtKB">
        <authorList>
            <consortium name="RefSeq"/>
        </authorList>
    </citation>
    <scope>IDENTIFICATION</scope>
    <source>
        <tissue evidence="10">Whole insect</tissue>
    </source>
</reference>
<dbReference type="Gene3D" id="3.90.180.10">
    <property type="entry name" value="Medium-chain alcohol dehydrogenases, catalytic domain"/>
    <property type="match status" value="1"/>
</dbReference>
<evidence type="ECO:0000256" key="8">
    <source>
        <dbReference type="ARBA" id="ARBA00023268"/>
    </source>
</evidence>
<evidence type="ECO:0000259" key="9">
    <source>
        <dbReference type="Pfam" id="PF08659"/>
    </source>
</evidence>
<dbReference type="RefSeq" id="XP_028131586.1">
    <property type="nucleotide sequence ID" value="XM_028275785.1"/>
</dbReference>
<keyword evidence="1" id="KW-0596">Phosphopantetheine</keyword>
<evidence type="ECO:0000256" key="5">
    <source>
        <dbReference type="ARBA" id="ARBA00023002"/>
    </source>
</evidence>
<evidence type="ECO:0000256" key="1">
    <source>
        <dbReference type="ARBA" id="ARBA00022450"/>
    </source>
</evidence>
<keyword evidence="5" id="KW-0560">Oxidoreductase</keyword>
<keyword evidence="4" id="KW-0521">NADP</keyword>
<evidence type="ECO:0000256" key="3">
    <source>
        <dbReference type="ARBA" id="ARBA00022832"/>
    </source>
</evidence>
<name>A0A6P7F7U3_DIAVI</name>
<dbReference type="GO" id="GO:0006633">
    <property type="term" value="P:fatty acid biosynthetic process"/>
    <property type="evidence" value="ECO:0007669"/>
    <property type="project" value="UniProtKB-KW"/>
</dbReference>
<dbReference type="PANTHER" id="PTHR43775:SF7">
    <property type="entry name" value="FATTY ACID SYNTHASE"/>
    <property type="match status" value="1"/>
</dbReference>
<dbReference type="InterPro" id="IPR036291">
    <property type="entry name" value="NAD(P)-bd_dom_sf"/>
</dbReference>
<gene>
    <name evidence="10" type="primary">LOC114327243</name>
</gene>
<keyword evidence="8" id="KW-0511">Multifunctional enzyme</keyword>
<protein>
    <submittedName>
        <fullName evidence="10">Fatty acid synthase-like</fullName>
    </submittedName>
</protein>
<proteinExistence type="predicted"/>